<reference evidence="2" key="1">
    <citation type="journal article" date="2020" name="Stud. Mycol.">
        <title>101 Dothideomycetes genomes: a test case for predicting lifestyles and emergence of pathogens.</title>
        <authorList>
            <person name="Haridas S."/>
            <person name="Albert R."/>
            <person name="Binder M."/>
            <person name="Bloem J."/>
            <person name="Labutti K."/>
            <person name="Salamov A."/>
            <person name="Andreopoulos B."/>
            <person name="Baker S."/>
            <person name="Barry K."/>
            <person name="Bills G."/>
            <person name="Bluhm B."/>
            <person name="Cannon C."/>
            <person name="Castanera R."/>
            <person name="Culley D."/>
            <person name="Daum C."/>
            <person name="Ezra D."/>
            <person name="Gonzalez J."/>
            <person name="Henrissat B."/>
            <person name="Kuo A."/>
            <person name="Liang C."/>
            <person name="Lipzen A."/>
            <person name="Lutzoni F."/>
            <person name="Magnuson J."/>
            <person name="Mondo S."/>
            <person name="Nolan M."/>
            <person name="Ohm R."/>
            <person name="Pangilinan J."/>
            <person name="Park H.-J."/>
            <person name="Ramirez L."/>
            <person name="Alfaro M."/>
            <person name="Sun H."/>
            <person name="Tritt A."/>
            <person name="Yoshinaga Y."/>
            <person name="Zwiers L.-H."/>
            <person name="Turgeon B."/>
            <person name="Goodwin S."/>
            <person name="Spatafora J."/>
            <person name="Crous P."/>
            <person name="Grigoriev I."/>
        </authorList>
    </citation>
    <scope>NUCLEOTIDE SEQUENCE</scope>
    <source>
        <strain evidence="2">CBS 125425</strain>
    </source>
</reference>
<evidence type="ECO:0000313" key="2">
    <source>
        <dbReference type="EMBL" id="KAF2734111.1"/>
    </source>
</evidence>
<proteinExistence type="predicted"/>
<feature type="compositionally biased region" description="Polar residues" evidence="1">
    <location>
        <begin position="60"/>
        <end position="69"/>
    </location>
</feature>
<protein>
    <submittedName>
        <fullName evidence="2">Uncharacterized protein</fullName>
    </submittedName>
</protein>
<evidence type="ECO:0000256" key="1">
    <source>
        <dbReference type="SAM" id="MobiDB-lite"/>
    </source>
</evidence>
<evidence type="ECO:0000313" key="3">
    <source>
        <dbReference type="Proteomes" id="UP000799444"/>
    </source>
</evidence>
<name>A0A9P4QZV5_9PLEO</name>
<dbReference type="AlphaFoldDB" id="A0A9P4QZV5"/>
<gene>
    <name evidence="2" type="ORF">EJ04DRAFT_252730</name>
</gene>
<sequence>MVESTTGTMAWSRALSRKASTPCSRVVASSGTPRFLRSHAFSIHVMSSDPAGLDDRNRTVHVSRSQAKKQVQREREKKLPRRNSAQRLAIGRAMQTIRCAHPCPTRNLSDILQISCPGTRRGAQLEQDLARKRNGLGSLSWRGHVQCRTLPAVTREMPR</sequence>
<keyword evidence="3" id="KW-1185">Reference proteome</keyword>
<accession>A0A9P4QZV5</accession>
<dbReference type="Proteomes" id="UP000799444">
    <property type="component" value="Unassembled WGS sequence"/>
</dbReference>
<dbReference type="EMBL" id="ML996152">
    <property type="protein sequence ID" value="KAF2734111.1"/>
    <property type="molecule type" value="Genomic_DNA"/>
</dbReference>
<comment type="caution">
    <text evidence="2">The sequence shown here is derived from an EMBL/GenBank/DDBJ whole genome shotgun (WGS) entry which is preliminary data.</text>
</comment>
<feature type="region of interest" description="Disordered" evidence="1">
    <location>
        <begin position="47"/>
        <end position="84"/>
    </location>
</feature>
<organism evidence="2 3">
    <name type="scientific">Polyplosphaeria fusca</name>
    <dbReference type="NCBI Taxonomy" id="682080"/>
    <lineage>
        <taxon>Eukaryota</taxon>
        <taxon>Fungi</taxon>
        <taxon>Dikarya</taxon>
        <taxon>Ascomycota</taxon>
        <taxon>Pezizomycotina</taxon>
        <taxon>Dothideomycetes</taxon>
        <taxon>Pleosporomycetidae</taxon>
        <taxon>Pleosporales</taxon>
        <taxon>Tetraplosphaeriaceae</taxon>
        <taxon>Polyplosphaeria</taxon>
    </lineage>
</organism>